<feature type="non-terminal residue" evidence="1">
    <location>
        <position position="1"/>
    </location>
</feature>
<evidence type="ECO:0000313" key="1">
    <source>
        <dbReference type="EMBL" id="EEF90785.1"/>
    </source>
</evidence>
<evidence type="ECO:0000313" key="2">
    <source>
        <dbReference type="Proteomes" id="UP000003711"/>
    </source>
</evidence>
<dbReference type="Proteomes" id="UP000003711">
    <property type="component" value="Unassembled WGS sequence"/>
</dbReference>
<name>E2NBC5_9BACE</name>
<dbReference type="AlphaFoldDB" id="E2NBC5"/>
<proteinExistence type="predicted"/>
<organism evidence="1 2">
    <name type="scientific">Bacteroides cellulosilyticus DSM 14838</name>
    <dbReference type="NCBI Taxonomy" id="537012"/>
    <lineage>
        <taxon>Bacteria</taxon>
        <taxon>Pseudomonadati</taxon>
        <taxon>Bacteroidota</taxon>
        <taxon>Bacteroidia</taxon>
        <taxon>Bacteroidales</taxon>
        <taxon>Bacteroidaceae</taxon>
        <taxon>Bacteroides</taxon>
    </lineage>
</organism>
<dbReference type="HOGENOM" id="CLU_3176764_0_0_10"/>
<dbReference type="EMBL" id="ACCH01000131">
    <property type="protein sequence ID" value="EEF90785.1"/>
    <property type="molecule type" value="Genomic_DNA"/>
</dbReference>
<gene>
    <name evidence="1" type="ORF">BACCELL_01582</name>
</gene>
<comment type="caution">
    <text evidence="1">The sequence shown here is derived from an EMBL/GenBank/DDBJ whole genome shotgun (WGS) entry which is preliminary data.</text>
</comment>
<reference evidence="1 2" key="1">
    <citation type="submission" date="2008-12" db="EMBL/GenBank/DDBJ databases">
        <authorList>
            <person name="Fulton L."/>
            <person name="Clifton S."/>
            <person name="Fulton B."/>
            <person name="Xu J."/>
            <person name="Minx P."/>
            <person name="Pepin K.H."/>
            <person name="Johnson M."/>
            <person name="Bhonagiri V."/>
            <person name="Nash W.E."/>
            <person name="Mardis E.R."/>
            <person name="Wilson R.K."/>
        </authorList>
    </citation>
    <scope>NUCLEOTIDE SEQUENCE [LARGE SCALE GENOMIC DNA]</scope>
    <source>
        <strain evidence="1 2">DSM 14838</strain>
    </source>
</reference>
<sequence>LHIGIDFQQWTEEYINIAGLRILFRNGAVKAVLGCHGKGEVVDKELN</sequence>
<reference evidence="1 2" key="2">
    <citation type="submission" date="2009-01" db="EMBL/GenBank/DDBJ databases">
        <title>Draft genome sequence of Bacteroides cellulosilyticus (DSM 14838).</title>
        <authorList>
            <person name="Sudarsanam P."/>
            <person name="Ley R."/>
            <person name="Guruge J."/>
            <person name="Turnbaugh P.J."/>
            <person name="Mahowald M."/>
            <person name="Liep D."/>
            <person name="Gordon J."/>
        </authorList>
    </citation>
    <scope>NUCLEOTIDE SEQUENCE [LARGE SCALE GENOMIC DNA]</scope>
    <source>
        <strain evidence="1 2">DSM 14838</strain>
    </source>
</reference>
<protein>
    <submittedName>
        <fullName evidence="1">Uncharacterized protein</fullName>
    </submittedName>
</protein>
<accession>E2NBC5</accession>